<evidence type="ECO:0000313" key="1">
    <source>
        <dbReference type="EMBL" id="KEC54743.1"/>
    </source>
</evidence>
<organism evidence="1 2">
    <name type="scientific">Bartonella koehlerae C-29</name>
    <dbReference type="NCBI Taxonomy" id="1134510"/>
    <lineage>
        <taxon>Bacteria</taxon>
        <taxon>Pseudomonadati</taxon>
        <taxon>Pseudomonadota</taxon>
        <taxon>Alphaproteobacteria</taxon>
        <taxon>Hyphomicrobiales</taxon>
        <taxon>Bartonellaceae</taxon>
        <taxon>Bartonella</taxon>
    </lineage>
</organism>
<dbReference type="STRING" id="1134510.O9A_01357"/>
<gene>
    <name evidence="1" type="ORF">O9A_01357</name>
</gene>
<dbReference type="eggNOG" id="COG0473">
    <property type="taxonomic scope" value="Bacteria"/>
</dbReference>
<reference evidence="1 2" key="1">
    <citation type="submission" date="2012-04" db="EMBL/GenBank/DDBJ databases">
        <title>The Genome Sequence of Bartonella koehlerae C-29.</title>
        <authorList>
            <consortium name="The Broad Institute Genome Sequencing Platform"/>
            <consortium name="The Broad Institute Genome Sequencing Center for Infectious Disease"/>
            <person name="Feldgarden M."/>
            <person name="Kirby J."/>
            <person name="Kosoy M."/>
            <person name="Birtles R."/>
            <person name="Probert W.S."/>
            <person name="Chiaraviglio L."/>
            <person name="Walker B."/>
            <person name="Young S.K."/>
            <person name="Zeng Q."/>
            <person name="Gargeya S."/>
            <person name="Fitzgerald M."/>
            <person name="Haas B."/>
            <person name="Abouelleil A."/>
            <person name="Alvarado L."/>
            <person name="Arachchi H.M."/>
            <person name="Berlin A.M."/>
            <person name="Chapman S.B."/>
            <person name="Goldberg J."/>
            <person name="Griggs A."/>
            <person name="Gujja S."/>
            <person name="Hansen M."/>
            <person name="Howarth C."/>
            <person name="Imamovic A."/>
            <person name="Larimer J."/>
            <person name="McCowen C."/>
            <person name="Montmayeur A."/>
            <person name="Murphy C."/>
            <person name="Neiman D."/>
            <person name="Pearson M."/>
            <person name="Priest M."/>
            <person name="Roberts A."/>
            <person name="Saif S."/>
            <person name="Shea T."/>
            <person name="Sisk P."/>
            <person name="Sykes S."/>
            <person name="Wortman J."/>
            <person name="Nusbaum C."/>
            <person name="Birren B."/>
        </authorList>
    </citation>
    <scope>NUCLEOTIDE SEQUENCE [LARGE SCALE GENOMIC DNA]</scope>
    <source>
        <strain evidence="1 2">C-29</strain>
    </source>
</reference>
<dbReference type="EMBL" id="AHPL01000010">
    <property type="protein sequence ID" value="KEC54743.1"/>
    <property type="molecule type" value="Genomic_DNA"/>
</dbReference>
<accession>A0A067WD52</accession>
<name>A0A067WD52_9HYPH</name>
<protein>
    <submittedName>
        <fullName evidence="1">Uncharacterized protein</fullName>
    </submittedName>
</protein>
<dbReference type="HOGENOM" id="CLU_3077150_0_0_5"/>
<dbReference type="Proteomes" id="UP000027015">
    <property type="component" value="Unassembled WGS sequence"/>
</dbReference>
<comment type="caution">
    <text evidence="1">The sequence shown here is derived from an EMBL/GenBank/DDBJ whole genome shotgun (WGS) entry which is preliminary data.</text>
</comment>
<keyword evidence="2" id="KW-1185">Reference proteome</keyword>
<dbReference type="AlphaFoldDB" id="A0A067WD52"/>
<proteinExistence type="predicted"/>
<sequence>MFPCYLASLKLGLFANIRPVRYIVGPRKPFHFCVIRKNSEDLAGLDFCGVFF</sequence>
<evidence type="ECO:0000313" key="2">
    <source>
        <dbReference type="Proteomes" id="UP000027015"/>
    </source>
</evidence>